<feature type="domain" description="DUF7352" evidence="1">
    <location>
        <begin position="14"/>
        <end position="96"/>
    </location>
</feature>
<name>A0A0A1DHY9_NOCSI</name>
<evidence type="ECO:0000259" key="1">
    <source>
        <dbReference type="Pfam" id="PF24043"/>
    </source>
</evidence>
<gene>
    <name evidence="2" type="ORF">KR76_04130</name>
</gene>
<dbReference type="Pfam" id="PF24043">
    <property type="entry name" value="DUF7352"/>
    <property type="match status" value="1"/>
</dbReference>
<protein>
    <recommendedName>
        <fullName evidence="1">DUF7352 domain-containing protein</fullName>
    </recommendedName>
</protein>
<organism evidence="2 3">
    <name type="scientific">Nocardioides simplex</name>
    <name type="common">Arthrobacter simplex</name>
    <dbReference type="NCBI Taxonomy" id="2045"/>
    <lineage>
        <taxon>Bacteria</taxon>
        <taxon>Bacillati</taxon>
        <taxon>Actinomycetota</taxon>
        <taxon>Actinomycetes</taxon>
        <taxon>Propionibacteriales</taxon>
        <taxon>Nocardioidaceae</taxon>
        <taxon>Pimelobacter</taxon>
    </lineage>
</organism>
<dbReference type="RefSeq" id="WP_038676831.1">
    <property type="nucleotide sequence ID" value="NZ_BJMC01000029.1"/>
</dbReference>
<dbReference type="HOGENOM" id="CLU_2330935_0_0_11"/>
<dbReference type="EMBL" id="CP009896">
    <property type="protein sequence ID" value="AIY16148.1"/>
    <property type="molecule type" value="Genomic_DNA"/>
</dbReference>
<proteinExistence type="predicted"/>
<dbReference type="STRING" id="2045.KR76_04130"/>
<keyword evidence="3" id="KW-1185">Reference proteome</keyword>
<dbReference type="InterPro" id="IPR055776">
    <property type="entry name" value="DUF7352"/>
</dbReference>
<dbReference type="GeneID" id="96608150"/>
<evidence type="ECO:0000313" key="3">
    <source>
        <dbReference type="Proteomes" id="UP000030300"/>
    </source>
</evidence>
<reference evidence="2 3" key="1">
    <citation type="journal article" date="2015" name="Genome Announc.">
        <title>Complete Genome Sequence of Steroid-Transforming Nocardioides simplex VKM Ac-2033D.</title>
        <authorList>
            <person name="Shtratnikova V.Y."/>
            <person name="Schelkunov M.I."/>
            <person name="Pekov Y.A."/>
            <person name="Fokina V.V."/>
            <person name="Logacheva M.D."/>
            <person name="Sokolov S.L."/>
            <person name="Bragin E.Y."/>
            <person name="Ashapkin V.V."/>
            <person name="Donova M.V."/>
        </authorList>
    </citation>
    <scope>NUCLEOTIDE SEQUENCE [LARGE SCALE GENOMIC DNA]</scope>
    <source>
        <strain evidence="2 3">VKM Ac-2033D</strain>
    </source>
</reference>
<accession>A0A0A1DHY9</accession>
<evidence type="ECO:0000313" key="2">
    <source>
        <dbReference type="EMBL" id="AIY16148.1"/>
    </source>
</evidence>
<dbReference type="KEGG" id="psim:KR76_04130"/>
<dbReference type="Proteomes" id="UP000030300">
    <property type="component" value="Chromosome"/>
</dbReference>
<dbReference type="AlphaFoldDB" id="A0A0A1DHY9"/>
<sequence>MTETPLEEPAPYRRATRWDIPIDDNNHPMGAGPVLLIANNLGLVLEVWTEENTPQPEPTRTVRTVASTDLIPNGYEHLASVTNGPGLVWHLYGTTEAK</sequence>